<evidence type="ECO:0000313" key="1">
    <source>
        <dbReference type="EMBL" id="VFB20098.1"/>
    </source>
</evidence>
<sequence length="50" mass="5647">MEQLGKWSVISVARYGNYGDFMKVFRLPMLGLFYVRPGGCVPMTEYVAAP</sequence>
<protein>
    <submittedName>
        <fullName evidence="1">Uncharacterized protein</fullName>
    </submittedName>
</protein>
<dbReference type="AlphaFoldDB" id="A0A449IKX0"/>
<dbReference type="EMBL" id="CAACYJ010000035">
    <property type="protein sequence ID" value="VFB20098.1"/>
    <property type="molecule type" value="Genomic_DNA"/>
</dbReference>
<gene>
    <name evidence="1" type="ORF">NCTC10754_02711</name>
</gene>
<reference evidence="1 2" key="1">
    <citation type="submission" date="2019-02" db="EMBL/GenBank/DDBJ databases">
        <authorList>
            <consortium name="Pathogen Informatics"/>
        </authorList>
    </citation>
    <scope>NUCLEOTIDE SEQUENCE [LARGE SCALE GENOMIC DNA]</scope>
    <source>
        <strain evidence="1 2">3012STDY7103891</strain>
    </source>
</reference>
<dbReference type="Proteomes" id="UP000330809">
    <property type="component" value="Unassembled WGS sequence"/>
</dbReference>
<name>A0A449IKX0_PSEFR</name>
<evidence type="ECO:0000313" key="2">
    <source>
        <dbReference type="Proteomes" id="UP000330809"/>
    </source>
</evidence>
<proteinExistence type="predicted"/>
<organism evidence="1 2">
    <name type="scientific">Pseudomonas fragi</name>
    <dbReference type="NCBI Taxonomy" id="296"/>
    <lineage>
        <taxon>Bacteria</taxon>
        <taxon>Pseudomonadati</taxon>
        <taxon>Pseudomonadota</taxon>
        <taxon>Gammaproteobacteria</taxon>
        <taxon>Pseudomonadales</taxon>
        <taxon>Pseudomonadaceae</taxon>
        <taxon>Pseudomonas</taxon>
    </lineage>
</organism>
<accession>A0A449IKX0</accession>